<comment type="caution">
    <text evidence="1">The sequence shown here is derived from an EMBL/GenBank/DDBJ whole genome shotgun (WGS) entry which is preliminary data.</text>
</comment>
<dbReference type="SUPFAM" id="SSF56601">
    <property type="entry name" value="beta-lactamase/transpeptidase-like"/>
    <property type="match status" value="1"/>
</dbReference>
<dbReference type="EMBL" id="JFBT01000001">
    <property type="protein sequence ID" value="EXG79111.1"/>
    <property type="molecule type" value="Genomic_DNA"/>
</dbReference>
<sequence>MPIVNSHSQAAAYRPSPLLPSTPVGRQLEWLAEASARVPITDTELRSHTSLSSLPLPPGLHVESFRAQPREAERRAFAVVRDALGDRYHVILRTDAAGRIHSLRCTPVPGSWAELSEQVAALAPRTSLLAAEIDRNGRVRPVHGVEPSVARPIGAAAVLYVIGALAHAVGQGRMRWDEPLAVRDAWKTDLRSPTGRLPDGTMHSLRRYADDAIFSGDASAIDHLVGRLGRGAVEAQHVRFQHAQIGANLPFLTTREATQLKTHPQVSEEYLATDGPRARLEYLRDVVAHLPRPTEWPDEPRFTDSVEWFASPADVTRAFAGLLAQADEQPVLGAVLGQQGTASLALDAGRWPVGWSKGGVEPGVVTENFLARTQDGRTFAVSLMVSDPDRPLDVDATRAVLRACATGAFTLMSAE</sequence>
<dbReference type="HOGENOM" id="CLU_042385_1_0_11"/>
<evidence type="ECO:0000313" key="1">
    <source>
        <dbReference type="EMBL" id="EXG79111.1"/>
    </source>
</evidence>
<protein>
    <recommendedName>
        <fullName evidence="3">Beta-lactamase class A</fullName>
    </recommendedName>
</protein>
<dbReference type="Gene3D" id="3.40.710.10">
    <property type="entry name" value="DD-peptidase/beta-lactamase superfamily"/>
    <property type="match status" value="1"/>
</dbReference>
<organism evidence="1 2">
    <name type="scientific">Cryptosporangium arvum DSM 44712</name>
    <dbReference type="NCBI Taxonomy" id="927661"/>
    <lineage>
        <taxon>Bacteria</taxon>
        <taxon>Bacillati</taxon>
        <taxon>Actinomycetota</taxon>
        <taxon>Actinomycetes</taxon>
        <taxon>Cryptosporangiales</taxon>
        <taxon>Cryptosporangiaceae</taxon>
        <taxon>Cryptosporangium</taxon>
    </lineage>
</organism>
<evidence type="ECO:0008006" key="3">
    <source>
        <dbReference type="Google" id="ProtNLM"/>
    </source>
</evidence>
<proteinExistence type="predicted"/>
<dbReference type="Proteomes" id="UP000021053">
    <property type="component" value="Unassembled WGS sequence"/>
</dbReference>
<dbReference type="InterPro" id="IPR012338">
    <property type="entry name" value="Beta-lactam/transpept-like"/>
</dbReference>
<dbReference type="OrthoDB" id="108135at2"/>
<keyword evidence="2" id="KW-1185">Reference proteome</keyword>
<accession>A0A011AAR0</accession>
<evidence type="ECO:0000313" key="2">
    <source>
        <dbReference type="Proteomes" id="UP000021053"/>
    </source>
</evidence>
<dbReference type="RefSeq" id="WP_035847558.1">
    <property type="nucleotide sequence ID" value="NZ_KK073874.1"/>
</dbReference>
<name>A0A011AAR0_9ACTN</name>
<gene>
    <name evidence="1" type="ORF">CryarDRAFT_0134</name>
</gene>
<reference evidence="1 2" key="1">
    <citation type="submission" date="2013-07" db="EMBL/GenBank/DDBJ databases">
        <authorList>
            <consortium name="DOE Joint Genome Institute"/>
            <person name="Eisen J."/>
            <person name="Huntemann M."/>
            <person name="Han J."/>
            <person name="Chen A."/>
            <person name="Kyrpides N."/>
            <person name="Mavromatis K."/>
            <person name="Markowitz V."/>
            <person name="Palaniappan K."/>
            <person name="Ivanova N."/>
            <person name="Schaumberg A."/>
            <person name="Pati A."/>
            <person name="Liolios K."/>
            <person name="Nordberg H.P."/>
            <person name="Cantor M.N."/>
            <person name="Hua S.X."/>
            <person name="Woyke T."/>
        </authorList>
    </citation>
    <scope>NUCLEOTIDE SEQUENCE [LARGE SCALE GENOMIC DNA]</scope>
    <source>
        <strain evidence="1 2">DSM 44712</strain>
    </source>
</reference>
<dbReference type="AlphaFoldDB" id="A0A011AAR0"/>